<dbReference type="OrthoDB" id="3541690at2"/>
<protein>
    <submittedName>
        <fullName evidence="2">Transposase and inactivated derivatives, IS30 family</fullName>
    </submittedName>
</protein>
<dbReference type="HOGENOM" id="CLU_061970_2_0_11"/>
<gene>
    <name evidence="2" type="ordered locus">MTES_1014</name>
</gene>
<evidence type="ECO:0000256" key="1">
    <source>
        <dbReference type="SAM" id="MobiDB-lite"/>
    </source>
</evidence>
<evidence type="ECO:0000313" key="2">
    <source>
        <dbReference type="EMBL" id="BAJ73978.1"/>
    </source>
</evidence>
<dbReference type="EMBL" id="AP012052">
    <property type="protein sequence ID" value="BAJ73978.1"/>
    <property type="molecule type" value="Genomic_DNA"/>
</dbReference>
<feature type="compositionally biased region" description="Basic and acidic residues" evidence="1">
    <location>
        <begin position="273"/>
        <end position="287"/>
    </location>
</feature>
<sequence length="287" mass="30129">MTGAARSDDDALLDEAAVELLALPPARFTAARAERAAAVSGTVGRRIAKLRKPTVAAWAVNLLVRDGRLGEAVELSHALREAQDDLDATELARLGKQRRQLVTALARRAGELAAEAGTPLSSAMAEAVEKTVNAAVVDPGVAAAVLTGRLVSPIDLAQVDDGLGDAVAGSMPEALTPAAPRDDLAARRARKAAERAVREAERAHADAARENAAADRRVATARERADRARERVEGLRAELARAEAEAAEADTVVAQREKEQKDAVAATRAAQRAVERAEAARTEESDA</sequence>
<dbReference type="eggNOG" id="ENOG5032S7P">
    <property type="taxonomic scope" value="Bacteria"/>
</dbReference>
<dbReference type="STRING" id="979556.MTES_1014"/>
<accession>E8NFT3</accession>
<feature type="region of interest" description="Disordered" evidence="1">
    <location>
        <begin position="196"/>
        <end position="230"/>
    </location>
</feature>
<evidence type="ECO:0000313" key="3">
    <source>
        <dbReference type="Proteomes" id="UP000008975"/>
    </source>
</evidence>
<feature type="compositionally biased region" description="Low complexity" evidence="1">
    <location>
        <begin position="263"/>
        <end position="272"/>
    </location>
</feature>
<dbReference type="RefSeq" id="WP_013584105.1">
    <property type="nucleotide sequence ID" value="NC_015125.1"/>
</dbReference>
<organism evidence="2 3">
    <name type="scientific">Microbacterium testaceum (strain StLB037)</name>
    <dbReference type="NCBI Taxonomy" id="979556"/>
    <lineage>
        <taxon>Bacteria</taxon>
        <taxon>Bacillati</taxon>
        <taxon>Actinomycetota</taxon>
        <taxon>Actinomycetes</taxon>
        <taxon>Micrococcales</taxon>
        <taxon>Microbacteriaceae</taxon>
        <taxon>Microbacterium</taxon>
    </lineage>
</organism>
<reference key="2">
    <citation type="submission" date="2011-02" db="EMBL/GenBank/DDBJ databases">
        <title>Genome sequence of Microbacterium testaceum StLB037.</title>
        <authorList>
            <person name="Morohoshi T."/>
            <person name="Wang W.Z."/>
            <person name="Someya N."/>
            <person name="Ikeda T."/>
        </authorList>
    </citation>
    <scope>NUCLEOTIDE SEQUENCE</scope>
    <source>
        <strain>StLB037</strain>
    </source>
</reference>
<reference evidence="2 3" key="1">
    <citation type="journal article" date="2011" name="J. Bacteriol.">
        <title>Genome sequence of Microbacterium testaceum StLB037, an N-acylhomoserine lactone-degrading bacterium isolated from potato leaves.</title>
        <authorList>
            <person name="Morohoshi T."/>
            <person name="Wang W.-Z."/>
            <person name="Someya N."/>
            <person name="Ikeda T."/>
        </authorList>
    </citation>
    <scope>NUCLEOTIDE SEQUENCE [LARGE SCALE GENOMIC DNA]</scope>
    <source>
        <strain evidence="2 3">StLB037</strain>
    </source>
</reference>
<dbReference type="Proteomes" id="UP000008975">
    <property type="component" value="Chromosome"/>
</dbReference>
<proteinExistence type="predicted"/>
<name>E8NFT3_MICTS</name>
<feature type="region of interest" description="Disordered" evidence="1">
    <location>
        <begin position="243"/>
        <end position="287"/>
    </location>
</feature>
<dbReference type="AlphaFoldDB" id="E8NFT3"/>
<dbReference type="KEGG" id="mts:MTES_1014"/>